<evidence type="ECO:0000313" key="1">
    <source>
        <dbReference type="EMBL" id="GFC87468.1"/>
    </source>
</evidence>
<accession>A0A699RR84</accession>
<dbReference type="EMBL" id="BKCJ011110390">
    <property type="protein sequence ID" value="GFC87468.1"/>
    <property type="molecule type" value="Genomic_DNA"/>
</dbReference>
<reference evidence="1" key="1">
    <citation type="journal article" date="2019" name="Sci. Rep.">
        <title>Draft genome of Tanacetum cinerariifolium, the natural source of mosquito coil.</title>
        <authorList>
            <person name="Yamashiro T."/>
            <person name="Shiraishi A."/>
            <person name="Satake H."/>
            <person name="Nakayama K."/>
        </authorList>
    </citation>
    <scope>NUCLEOTIDE SEQUENCE</scope>
</reference>
<dbReference type="AlphaFoldDB" id="A0A699RR84"/>
<dbReference type="GO" id="GO:0003964">
    <property type="term" value="F:RNA-directed DNA polymerase activity"/>
    <property type="evidence" value="ECO:0007669"/>
    <property type="project" value="UniProtKB-KW"/>
</dbReference>
<sequence>DLTPTCMTLELADRSISRPVRVAEDVYVNVEEVNAFLAVEDESILSLPQSYLNPKEDILLLEALLNDDPSSPSRNQRNSLPKVSKELKICEAKTKKSLVDEPPVVELKALPPHLEYAFLEGDQ</sequence>
<gene>
    <name evidence="1" type="ORF">Tci_859438</name>
</gene>
<proteinExistence type="predicted"/>
<keyword evidence="1" id="KW-0548">Nucleotidyltransferase</keyword>
<comment type="caution">
    <text evidence="1">The sequence shown here is derived from an EMBL/GenBank/DDBJ whole genome shotgun (WGS) entry which is preliminary data.</text>
</comment>
<feature type="non-terminal residue" evidence="1">
    <location>
        <position position="1"/>
    </location>
</feature>
<name>A0A699RR84_TANCI</name>
<protein>
    <submittedName>
        <fullName evidence="1">Reverse transcriptase domain-containing protein</fullName>
    </submittedName>
</protein>
<keyword evidence="1" id="KW-0695">RNA-directed DNA polymerase</keyword>
<organism evidence="1">
    <name type="scientific">Tanacetum cinerariifolium</name>
    <name type="common">Dalmatian daisy</name>
    <name type="synonym">Chrysanthemum cinerariifolium</name>
    <dbReference type="NCBI Taxonomy" id="118510"/>
    <lineage>
        <taxon>Eukaryota</taxon>
        <taxon>Viridiplantae</taxon>
        <taxon>Streptophyta</taxon>
        <taxon>Embryophyta</taxon>
        <taxon>Tracheophyta</taxon>
        <taxon>Spermatophyta</taxon>
        <taxon>Magnoliopsida</taxon>
        <taxon>eudicotyledons</taxon>
        <taxon>Gunneridae</taxon>
        <taxon>Pentapetalae</taxon>
        <taxon>asterids</taxon>
        <taxon>campanulids</taxon>
        <taxon>Asterales</taxon>
        <taxon>Asteraceae</taxon>
        <taxon>Asteroideae</taxon>
        <taxon>Anthemideae</taxon>
        <taxon>Anthemidinae</taxon>
        <taxon>Tanacetum</taxon>
    </lineage>
</organism>
<keyword evidence="1" id="KW-0808">Transferase</keyword>